<dbReference type="Pfam" id="PF14018">
    <property type="entry name" value="DUF4234"/>
    <property type="match status" value="1"/>
</dbReference>
<dbReference type="EMBL" id="JACHGT010000012">
    <property type="protein sequence ID" value="MBB6037455.1"/>
    <property type="molecule type" value="Genomic_DNA"/>
</dbReference>
<feature type="transmembrane region" description="Helical" evidence="2">
    <location>
        <begin position="110"/>
        <end position="129"/>
    </location>
</feature>
<reference evidence="4 5" key="1">
    <citation type="submission" date="2020-08" db="EMBL/GenBank/DDBJ databases">
        <title>Genomic Encyclopedia of Type Strains, Phase IV (KMG-IV): sequencing the most valuable type-strain genomes for metagenomic binning, comparative biology and taxonomic classification.</title>
        <authorList>
            <person name="Goeker M."/>
        </authorList>
    </citation>
    <scope>NUCLEOTIDE SEQUENCE [LARGE SCALE GENOMIC DNA]</scope>
    <source>
        <strain evidence="4 5">YIM 65646</strain>
    </source>
</reference>
<feature type="domain" description="DUF4234" evidence="3">
    <location>
        <begin position="32"/>
        <end position="96"/>
    </location>
</feature>
<feature type="transmembrane region" description="Helical" evidence="2">
    <location>
        <begin position="69"/>
        <end position="89"/>
    </location>
</feature>
<evidence type="ECO:0000256" key="2">
    <source>
        <dbReference type="SAM" id="Phobius"/>
    </source>
</evidence>
<dbReference type="RefSeq" id="WP_184790271.1">
    <property type="nucleotide sequence ID" value="NZ_BONT01000093.1"/>
</dbReference>
<organism evidence="4 5">
    <name type="scientific">Phytomonospora endophytica</name>
    <dbReference type="NCBI Taxonomy" id="714109"/>
    <lineage>
        <taxon>Bacteria</taxon>
        <taxon>Bacillati</taxon>
        <taxon>Actinomycetota</taxon>
        <taxon>Actinomycetes</taxon>
        <taxon>Micromonosporales</taxon>
        <taxon>Micromonosporaceae</taxon>
        <taxon>Phytomonospora</taxon>
    </lineage>
</organism>
<gene>
    <name evidence="4" type="ORF">HNR73_005331</name>
</gene>
<keyword evidence="2" id="KW-0812">Transmembrane</keyword>
<proteinExistence type="predicted"/>
<evidence type="ECO:0000256" key="1">
    <source>
        <dbReference type="SAM" id="MobiDB-lite"/>
    </source>
</evidence>
<keyword evidence="5" id="KW-1185">Reference proteome</keyword>
<feature type="transmembrane region" description="Helical" evidence="2">
    <location>
        <begin position="32"/>
        <end position="49"/>
    </location>
</feature>
<dbReference type="AlphaFoldDB" id="A0A841FN45"/>
<feature type="region of interest" description="Disordered" evidence="1">
    <location>
        <begin position="1"/>
        <end position="20"/>
    </location>
</feature>
<dbReference type="Proteomes" id="UP000548476">
    <property type="component" value="Unassembled WGS sequence"/>
</dbReference>
<accession>A0A841FN45</accession>
<comment type="caution">
    <text evidence="4">The sequence shown here is derived from an EMBL/GenBank/DDBJ whole genome shotgun (WGS) entry which is preliminary data.</text>
</comment>
<name>A0A841FN45_9ACTN</name>
<evidence type="ECO:0000259" key="3">
    <source>
        <dbReference type="Pfam" id="PF14018"/>
    </source>
</evidence>
<protein>
    <recommendedName>
        <fullName evidence="3">DUF4234 domain-containing protein</fullName>
    </recommendedName>
</protein>
<evidence type="ECO:0000313" key="5">
    <source>
        <dbReference type="Proteomes" id="UP000548476"/>
    </source>
</evidence>
<dbReference type="InterPro" id="IPR025328">
    <property type="entry name" value="DUF4234"/>
</dbReference>
<keyword evidence="2" id="KW-0472">Membrane</keyword>
<keyword evidence="2" id="KW-1133">Transmembrane helix</keyword>
<sequence length="141" mass="15286">MTYPPQSNPGAYAPQSNPGQQGVALGKTRSPFGVWILNLVTLGIYGLVWHYKVNEEVKNYARLEVSPGMAVVALTIGGCLVIPPIMTIINTGNRIGQAQQAAQLQERASGGLGFLLAILGGWHLMYYQANLNKIWARYGQS</sequence>
<evidence type="ECO:0000313" key="4">
    <source>
        <dbReference type="EMBL" id="MBB6037455.1"/>
    </source>
</evidence>